<dbReference type="SMART" id="SM00854">
    <property type="entry name" value="PGA_cap"/>
    <property type="match status" value="1"/>
</dbReference>
<dbReference type="InterPro" id="IPR029052">
    <property type="entry name" value="Metallo-depent_PP-like"/>
</dbReference>
<evidence type="ECO:0000259" key="4">
    <source>
        <dbReference type="SMART" id="SM00854"/>
    </source>
</evidence>
<dbReference type="AlphaFoldDB" id="A0A9E2NZ10"/>
<feature type="domain" description="Capsule synthesis protein CapA" evidence="4">
    <location>
        <begin position="54"/>
        <end position="303"/>
    </location>
</feature>
<dbReference type="Proteomes" id="UP000823914">
    <property type="component" value="Unassembled WGS sequence"/>
</dbReference>
<name>A0A9E2NZ10_9SPIR</name>
<dbReference type="SUPFAM" id="SSF56300">
    <property type="entry name" value="Metallo-dependent phosphatases"/>
    <property type="match status" value="1"/>
</dbReference>
<reference evidence="5" key="1">
    <citation type="journal article" date="2021" name="PeerJ">
        <title>Extensive microbial diversity within the chicken gut microbiome revealed by metagenomics and culture.</title>
        <authorList>
            <person name="Gilroy R."/>
            <person name="Ravi A."/>
            <person name="Getino M."/>
            <person name="Pursley I."/>
            <person name="Horton D.L."/>
            <person name="Alikhan N.F."/>
            <person name="Baker D."/>
            <person name="Gharbi K."/>
            <person name="Hall N."/>
            <person name="Watson M."/>
            <person name="Adriaenssens E.M."/>
            <person name="Foster-Nyarko E."/>
            <person name="Jarju S."/>
            <person name="Secka A."/>
            <person name="Antonio M."/>
            <person name="Oren A."/>
            <person name="Chaudhuri R.R."/>
            <person name="La Ragione R."/>
            <person name="Hildebrand F."/>
            <person name="Pallen M.J."/>
        </authorList>
    </citation>
    <scope>NUCLEOTIDE SEQUENCE</scope>
    <source>
        <strain evidence="5">Gambia15-2214</strain>
    </source>
</reference>
<dbReference type="PANTHER" id="PTHR33393">
    <property type="entry name" value="POLYGLUTAMINE SYNTHESIS ACCESSORY PROTEIN RV0574C-RELATED"/>
    <property type="match status" value="1"/>
</dbReference>
<gene>
    <name evidence="5" type="ORF">IAA16_06135</name>
</gene>
<dbReference type="EMBL" id="JAHLFV010000146">
    <property type="protein sequence ID" value="MBU3850127.1"/>
    <property type="molecule type" value="Genomic_DNA"/>
</dbReference>
<comment type="similarity">
    <text evidence="1">Belongs to the CapA family.</text>
</comment>
<evidence type="ECO:0000256" key="1">
    <source>
        <dbReference type="ARBA" id="ARBA00005662"/>
    </source>
</evidence>
<accession>A0A9E2NZ10</accession>
<comment type="caution">
    <text evidence="5">The sequence shown here is derived from an EMBL/GenBank/DDBJ whole genome shotgun (WGS) entry which is preliminary data.</text>
</comment>
<proteinExistence type="inferred from homology"/>
<dbReference type="PANTHER" id="PTHR33393:SF12">
    <property type="entry name" value="CAPSULE BIOSYNTHESIS PROTEIN CAPA"/>
    <property type="match status" value="1"/>
</dbReference>
<dbReference type="Gene3D" id="3.60.21.10">
    <property type="match status" value="1"/>
</dbReference>
<dbReference type="CDD" id="cd07381">
    <property type="entry name" value="MPP_CapA"/>
    <property type="match status" value="1"/>
</dbReference>
<dbReference type="InterPro" id="IPR019079">
    <property type="entry name" value="Capsule_synth_CapA"/>
</dbReference>
<feature type="signal peptide" evidence="3">
    <location>
        <begin position="1"/>
        <end position="21"/>
    </location>
</feature>
<sequence length="490" mass="55618">MTKYKVFFTLLVTAFFLTLIACSTTDEISSSVTDLSSGTISETEQIDSPYSTLTLTFGGDLMAHTVNYRMKDYSIIYKDIESILQNDDFSFINLEAPVHSGRPYESYPTFNVQDEYAQAAIDAGFDVFSLANNHSSDQGLEGLKETLAFFEQKEQEGVYHSGLKHTDTEGLSYALLEKRDWKVLFVAVTEILNGLPDMGMVNFIKPYEKYRKPLLEQLRQMKEQIPCDIFILSIHTGEPEYVHSTSQDQKDFYQKILDAGVDVIWANHPHVAKDWELYTHAGSTQQYPQSLIMYAMGNTISGQRSNPSFKAPDTPRDYTGDGYLLQVTFRKESKASTTESESDFVPQKSEIPPELNSEIPPDVNSKVPPEHNSEIPPEYNSKVPPEHNSKVPPEYNSKVPPEHNSEIPPDVNSKVPPDFELDLPTKKPEILSTQEILITTYIDPQGNYIIKQLNEDFIQSLIDENRTDWATYLSERKKLMEKIGGKELSR</sequence>
<evidence type="ECO:0000313" key="6">
    <source>
        <dbReference type="Proteomes" id="UP000823914"/>
    </source>
</evidence>
<dbReference type="PROSITE" id="PS51257">
    <property type="entry name" value="PROKAR_LIPOPROTEIN"/>
    <property type="match status" value="1"/>
</dbReference>
<keyword evidence="3" id="KW-0732">Signal</keyword>
<organism evidence="5 6">
    <name type="scientific">Candidatus Treponema excrementipullorum</name>
    <dbReference type="NCBI Taxonomy" id="2838768"/>
    <lineage>
        <taxon>Bacteria</taxon>
        <taxon>Pseudomonadati</taxon>
        <taxon>Spirochaetota</taxon>
        <taxon>Spirochaetia</taxon>
        <taxon>Spirochaetales</taxon>
        <taxon>Treponemataceae</taxon>
        <taxon>Treponema</taxon>
    </lineage>
</organism>
<protein>
    <submittedName>
        <fullName evidence="5">CapA family protein</fullName>
    </submittedName>
</protein>
<evidence type="ECO:0000313" key="5">
    <source>
        <dbReference type="EMBL" id="MBU3850127.1"/>
    </source>
</evidence>
<feature type="chain" id="PRO_5039546190" evidence="3">
    <location>
        <begin position="22"/>
        <end position="490"/>
    </location>
</feature>
<dbReference type="Pfam" id="PF09587">
    <property type="entry name" value="PGA_cap"/>
    <property type="match status" value="1"/>
</dbReference>
<feature type="region of interest" description="Disordered" evidence="2">
    <location>
        <begin position="331"/>
        <end position="415"/>
    </location>
</feature>
<evidence type="ECO:0000256" key="2">
    <source>
        <dbReference type="SAM" id="MobiDB-lite"/>
    </source>
</evidence>
<evidence type="ECO:0000256" key="3">
    <source>
        <dbReference type="SAM" id="SignalP"/>
    </source>
</evidence>
<reference evidence="5" key="2">
    <citation type="submission" date="2021-04" db="EMBL/GenBank/DDBJ databases">
        <authorList>
            <person name="Gilroy R."/>
        </authorList>
    </citation>
    <scope>NUCLEOTIDE SEQUENCE</scope>
    <source>
        <strain evidence="5">Gambia15-2214</strain>
    </source>
</reference>
<dbReference type="InterPro" id="IPR052169">
    <property type="entry name" value="CW_Biosynth-Accessory"/>
</dbReference>